<dbReference type="Proteomes" id="UP001461163">
    <property type="component" value="Unassembled WGS sequence"/>
</dbReference>
<dbReference type="Pfam" id="PF13500">
    <property type="entry name" value="AAA_26"/>
    <property type="match status" value="1"/>
</dbReference>
<keyword evidence="2 3" id="KW-0436">Ligase</keyword>
<dbReference type="Gene3D" id="3.40.50.300">
    <property type="entry name" value="P-loop containing nucleotide triphosphate hydrolases"/>
    <property type="match status" value="1"/>
</dbReference>
<dbReference type="NCBIfam" id="TIGR00347">
    <property type="entry name" value="bioD"/>
    <property type="match status" value="1"/>
</dbReference>
<dbReference type="PANTHER" id="PTHR43210">
    <property type="entry name" value="DETHIOBIOTIN SYNTHETASE"/>
    <property type="match status" value="1"/>
</dbReference>
<keyword evidence="2" id="KW-0479">Metal-binding</keyword>
<comment type="subcellular location">
    <subcellularLocation>
        <location evidence="2">Cytoplasm</location>
    </subcellularLocation>
</comment>
<feature type="binding site" evidence="2">
    <location>
        <begin position="39"/>
        <end position="44"/>
    </location>
    <ligand>
        <name>ATP</name>
        <dbReference type="ChEBI" id="CHEBI:30616"/>
    </ligand>
</feature>
<comment type="pathway">
    <text evidence="2">Cofactor biosynthesis; biotin biosynthesis; biotin from 7,8-diaminononanoate: step 1/2.</text>
</comment>
<keyword evidence="2" id="KW-0547">Nucleotide-binding</keyword>
<dbReference type="SUPFAM" id="SSF52540">
    <property type="entry name" value="P-loop containing nucleoside triphosphate hydrolases"/>
    <property type="match status" value="1"/>
</dbReference>
<evidence type="ECO:0000313" key="3">
    <source>
        <dbReference type="EMBL" id="MEM5496668.1"/>
    </source>
</evidence>
<evidence type="ECO:0000256" key="2">
    <source>
        <dbReference type="HAMAP-Rule" id="MF_00336"/>
    </source>
</evidence>
<keyword evidence="4" id="KW-1185">Reference proteome</keyword>
<feature type="binding site" evidence="2">
    <location>
        <position position="148"/>
    </location>
    <ligand>
        <name>Mg(2+)</name>
        <dbReference type="ChEBI" id="CHEBI:18420"/>
    </ligand>
</feature>
<dbReference type="InterPro" id="IPR027417">
    <property type="entry name" value="P-loop_NTPase"/>
</dbReference>
<reference evidence="3 4" key="1">
    <citation type="submission" date="2024-03" db="EMBL/GenBank/DDBJ databases">
        <title>Community enrichment and isolation of bacterial strains for fucoidan degradation.</title>
        <authorList>
            <person name="Sichert A."/>
        </authorList>
    </citation>
    <scope>NUCLEOTIDE SEQUENCE [LARGE SCALE GENOMIC DNA]</scope>
    <source>
        <strain evidence="3 4">AS12</strain>
    </source>
</reference>
<name>A0ABU9ST47_9ALTE</name>
<sequence length="264" mass="27882">MSLDSPSTNQSSLEQVSSNQRLLKESKQHAYFVTGTDTEVGKTFVSCALLAACHDAGLSTAAYKPVSAGCDVTQAGLRNEDALALQQASNTALSYDEVNPIAFAEPIAPHLACAKLMAKGQGAPIELDAITKGYAALSEKKSDVLLVEGAGGWRLPLGQNSQGHEQFLSDFAVGQKLPVILVVGMRLGCINHALLTAQAIEQDGLNIAGWVANILEPEMPFLDENIQSLEHLLDAPLIARVPRAPSPSAVKECVNLSLLGVEKA</sequence>
<protein>
    <recommendedName>
        <fullName evidence="2">ATP-dependent dethiobiotin synthetase BioD</fullName>
        <ecNumber evidence="2">6.3.3.3</ecNumber>
    </recommendedName>
    <alternativeName>
        <fullName evidence="2">DTB synthetase</fullName>
        <shortName evidence="2">DTBS</shortName>
    </alternativeName>
    <alternativeName>
        <fullName evidence="2">Dethiobiotin synthase</fullName>
    </alternativeName>
</protein>
<comment type="cofactor">
    <cofactor evidence="2">
        <name>Mg(2+)</name>
        <dbReference type="ChEBI" id="CHEBI:18420"/>
    </cofactor>
</comment>
<dbReference type="CDD" id="cd03109">
    <property type="entry name" value="DTBS"/>
    <property type="match status" value="1"/>
</dbReference>
<feature type="binding site" evidence="2">
    <location>
        <position position="81"/>
    </location>
    <ligand>
        <name>ATP</name>
        <dbReference type="ChEBI" id="CHEBI:30616"/>
    </ligand>
</feature>
<dbReference type="GO" id="GO:0004141">
    <property type="term" value="F:dethiobiotin synthase activity"/>
    <property type="evidence" value="ECO:0007669"/>
    <property type="project" value="UniProtKB-EC"/>
</dbReference>
<proteinExistence type="inferred from homology"/>
<dbReference type="PIRSF" id="PIRSF006755">
    <property type="entry name" value="DTB_synth"/>
    <property type="match status" value="1"/>
</dbReference>
<feature type="binding site" evidence="2">
    <location>
        <position position="43"/>
    </location>
    <ligand>
        <name>Mg(2+)</name>
        <dbReference type="ChEBI" id="CHEBI:18420"/>
    </ligand>
</feature>
<comment type="caution">
    <text evidence="3">The sequence shown here is derived from an EMBL/GenBank/DDBJ whole genome shotgun (WGS) entry which is preliminary data.</text>
</comment>
<accession>A0ABU9ST47</accession>
<comment type="caution">
    <text evidence="2">Lacks conserved residue(s) required for the propagation of feature annotation.</text>
</comment>
<evidence type="ECO:0000256" key="1">
    <source>
        <dbReference type="ARBA" id="ARBA00022756"/>
    </source>
</evidence>
<keyword evidence="2" id="KW-0963">Cytoplasm</keyword>
<dbReference type="EC" id="6.3.3.3" evidence="2"/>
<comment type="subunit">
    <text evidence="2">Homodimer.</text>
</comment>
<organism evidence="3 4">
    <name type="scientific">Paraglaciecola mesophila</name>
    <dbReference type="NCBI Taxonomy" id="197222"/>
    <lineage>
        <taxon>Bacteria</taxon>
        <taxon>Pseudomonadati</taxon>
        <taxon>Pseudomonadota</taxon>
        <taxon>Gammaproteobacteria</taxon>
        <taxon>Alteromonadales</taxon>
        <taxon>Alteromonadaceae</taxon>
        <taxon>Paraglaciecola</taxon>
    </lineage>
</organism>
<gene>
    <name evidence="2 3" type="primary">bioD</name>
    <name evidence="3" type="ORF">WNY77_04595</name>
</gene>
<keyword evidence="1 2" id="KW-0093">Biotin biosynthesis</keyword>
<dbReference type="PANTHER" id="PTHR43210:SF5">
    <property type="entry name" value="DETHIOBIOTIN SYNTHETASE"/>
    <property type="match status" value="1"/>
</dbReference>
<feature type="binding site" evidence="2">
    <location>
        <position position="81"/>
    </location>
    <ligand>
        <name>Mg(2+)</name>
        <dbReference type="ChEBI" id="CHEBI:18420"/>
    </ligand>
</feature>
<dbReference type="HAMAP" id="MF_00336">
    <property type="entry name" value="BioD"/>
    <property type="match status" value="1"/>
</dbReference>
<dbReference type="RefSeq" id="WP_342881045.1">
    <property type="nucleotide sequence ID" value="NZ_JBBMQS010000002.1"/>
</dbReference>
<dbReference type="InterPro" id="IPR004472">
    <property type="entry name" value="DTB_synth_BioD"/>
</dbReference>
<comment type="catalytic activity">
    <reaction evidence="2">
        <text>(7R,8S)-7,8-diammoniononanoate + CO2 + ATP = (4R,5S)-dethiobiotin + ADP + phosphate + 3 H(+)</text>
        <dbReference type="Rhea" id="RHEA:15805"/>
        <dbReference type="ChEBI" id="CHEBI:15378"/>
        <dbReference type="ChEBI" id="CHEBI:16526"/>
        <dbReference type="ChEBI" id="CHEBI:30616"/>
        <dbReference type="ChEBI" id="CHEBI:43474"/>
        <dbReference type="ChEBI" id="CHEBI:149469"/>
        <dbReference type="ChEBI" id="CHEBI:149473"/>
        <dbReference type="ChEBI" id="CHEBI:456216"/>
        <dbReference type="EC" id="6.3.3.3"/>
    </reaction>
</comment>
<feature type="active site" evidence="2">
    <location>
        <position position="64"/>
    </location>
</feature>
<comment type="similarity">
    <text evidence="2">Belongs to the dethiobiotin synthetase family.</text>
</comment>
<keyword evidence="2" id="KW-0067">ATP-binding</keyword>
<evidence type="ECO:0000313" key="4">
    <source>
        <dbReference type="Proteomes" id="UP001461163"/>
    </source>
</evidence>
<feature type="binding site" evidence="2">
    <location>
        <begin position="148"/>
        <end position="151"/>
    </location>
    <ligand>
        <name>ATP</name>
        <dbReference type="ChEBI" id="CHEBI:30616"/>
    </ligand>
</feature>
<dbReference type="EMBL" id="JBBMQS010000002">
    <property type="protein sequence ID" value="MEM5496668.1"/>
    <property type="molecule type" value="Genomic_DNA"/>
</dbReference>
<keyword evidence="2" id="KW-0460">Magnesium</keyword>
<comment type="function">
    <text evidence="2">Catalyzes a mechanistically unusual reaction, the ATP-dependent insertion of CO2 between the N7 and N8 nitrogen atoms of 7,8-diaminopelargonic acid (DAPA, also called 7,8-diammoniononanoate) to form a ureido ring.</text>
</comment>